<dbReference type="EMBL" id="FOUJ01000004">
    <property type="protein sequence ID" value="SFM67267.1"/>
    <property type="molecule type" value="Genomic_DNA"/>
</dbReference>
<keyword evidence="3" id="KW-1185">Reference proteome</keyword>
<keyword evidence="1" id="KW-0812">Transmembrane</keyword>
<dbReference type="AlphaFoldDB" id="A0A1I4SSB4"/>
<dbReference type="STRING" id="487685.SAMN04488696_1985"/>
<sequence>MRGIRENEEGVSLVLEYVLFSLICVGFFMIIAMNSDAVFIQNPNNVVMEREMSDVGNMMSTMITDMYLILPDNGYIDTEYRIPQRAGREEYVIDADIAYSDQIIEVISPSSGKKVRVTIGGIATTMPINGTAFSSSTDHKISYDSRK</sequence>
<keyword evidence="1" id="KW-1133">Transmembrane helix</keyword>
<protein>
    <submittedName>
        <fullName evidence="2">Uncharacterized protein</fullName>
    </submittedName>
</protein>
<name>A0A1I4SSB4_9EURY</name>
<dbReference type="Proteomes" id="UP000198535">
    <property type="component" value="Unassembled WGS sequence"/>
</dbReference>
<reference evidence="3" key="1">
    <citation type="submission" date="2016-10" db="EMBL/GenBank/DDBJ databases">
        <authorList>
            <person name="Varghese N."/>
            <person name="Submissions S."/>
        </authorList>
    </citation>
    <scope>NUCLEOTIDE SEQUENCE [LARGE SCALE GENOMIC DNA]</scope>
    <source>
        <strain evidence="3">Mob M</strain>
    </source>
</reference>
<gene>
    <name evidence="2" type="ORF">SAMN04488696_1985</name>
</gene>
<organism evidence="2 3">
    <name type="scientific">Methanolobus profundi</name>
    <dbReference type="NCBI Taxonomy" id="487685"/>
    <lineage>
        <taxon>Archaea</taxon>
        <taxon>Methanobacteriati</taxon>
        <taxon>Methanobacteriota</taxon>
        <taxon>Stenosarchaea group</taxon>
        <taxon>Methanomicrobia</taxon>
        <taxon>Methanosarcinales</taxon>
        <taxon>Methanosarcinaceae</taxon>
        <taxon>Methanolobus</taxon>
    </lineage>
</organism>
<dbReference type="RefSeq" id="WP_091936476.1">
    <property type="nucleotide sequence ID" value="NZ_FOUJ01000004.1"/>
</dbReference>
<evidence type="ECO:0000313" key="2">
    <source>
        <dbReference type="EMBL" id="SFM67267.1"/>
    </source>
</evidence>
<feature type="transmembrane region" description="Helical" evidence="1">
    <location>
        <begin position="12"/>
        <end position="33"/>
    </location>
</feature>
<evidence type="ECO:0000256" key="1">
    <source>
        <dbReference type="SAM" id="Phobius"/>
    </source>
</evidence>
<dbReference type="OrthoDB" id="118024at2157"/>
<keyword evidence="1" id="KW-0472">Membrane</keyword>
<accession>A0A1I4SSB4</accession>
<evidence type="ECO:0000313" key="3">
    <source>
        <dbReference type="Proteomes" id="UP000198535"/>
    </source>
</evidence>
<proteinExistence type="predicted"/>